<protein>
    <submittedName>
        <fullName evidence="1">Uncharacterized protein</fullName>
    </submittedName>
</protein>
<proteinExistence type="predicted"/>
<dbReference type="AlphaFoldDB" id="A0AAJ0GAV2"/>
<reference evidence="1" key="1">
    <citation type="submission" date="2023-04" db="EMBL/GenBank/DDBJ databases">
        <title>Black Yeasts Isolated from many extreme environments.</title>
        <authorList>
            <person name="Coleine C."/>
            <person name="Stajich J.E."/>
            <person name="Selbmann L."/>
        </authorList>
    </citation>
    <scope>NUCLEOTIDE SEQUENCE</scope>
    <source>
        <strain evidence="1">CCFEE 5312</strain>
    </source>
</reference>
<comment type="caution">
    <text evidence="1">The sequence shown here is derived from an EMBL/GenBank/DDBJ whole genome shotgun (WGS) entry which is preliminary data.</text>
</comment>
<evidence type="ECO:0000313" key="2">
    <source>
        <dbReference type="Proteomes" id="UP001271007"/>
    </source>
</evidence>
<organism evidence="1 2">
    <name type="scientific">Extremus antarcticus</name>
    <dbReference type="NCBI Taxonomy" id="702011"/>
    <lineage>
        <taxon>Eukaryota</taxon>
        <taxon>Fungi</taxon>
        <taxon>Dikarya</taxon>
        <taxon>Ascomycota</taxon>
        <taxon>Pezizomycotina</taxon>
        <taxon>Dothideomycetes</taxon>
        <taxon>Dothideomycetidae</taxon>
        <taxon>Mycosphaerellales</taxon>
        <taxon>Extremaceae</taxon>
        <taxon>Extremus</taxon>
    </lineage>
</organism>
<keyword evidence="2" id="KW-1185">Reference proteome</keyword>
<gene>
    <name evidence="1" type="ORF">LTR09_007764</name>
</gene>
<dbReference type="Proteomes" id="UP001271007">
    <property type="component" value="Unassembled WGS sequence"/>
</dbReference>
<accession>A0AAJ0GAV2</accession>
<sequence>MDPRIFENVAKIAANSTPPQPFVQQPYAFTELINVNWSTPVRLEDASNPESQLWTRTIKTYTDHPGTTNIWYGQMVDTPLIFKLIIDWVSPDDYRAFHESTASAELPQAWQSSPTPITTDSQQFFTFPMDQRSRLVAFQLPQNRLPDAVTVFVSAHFSPDWDPDAIEPLDRQPQRERKVVWDNAWMLLRDAALKSEGGYVSDKAIEGWSVAEMNGQKSHTSVIRFQDFRTASQFLKSAEDSTSAHASFDRLKQFAQGGVVAEVVTMKPLEPMAG</sequence>
<evidence type="ECO:0000313" key="1">
    <source>
        <dbReference type="EMBL" id="KAK3051015.1"/>
    </source>
</evidence>
<name>A0AAJ0GAV2_9PEZI</name>
<dbReference type="EMBL" id="JAWDJX010000028">
    <property type="protein sequence ID" value="KAK3051015.1"/>
    <property type="molecule type" value="Genomic_DNA"/>
</dbReference>